<dbReference type="PROSITE" id="PS50005">
    <property type="entry name" value="TPR"/>
    <property type="match status" value="4"/>
</dbReference>
<dbReference type="Proteomes" id="UP000440498">
    <property type="component" value="Unassembled WGS sequence"/>
</dbReference>
<name>A0A6A7MXK4_9BURK</name>
<protein>
    <submittedName>
        <fullName evidence="5">Tetratricopeptide repeat protein</fullName>
    </submittedName>
</protein>
<dbReference type="Pfam" id="PF13414">
    <property type="entry name" value="TPR_11"/>
    <property type="match status" value="1"/>
</dbReference>
<feature type="domain" description="Methyltransferase type 11" evidence="4">
    <location>
        <begin position="351"/>
        <end position="443"/>
    </location>
</feature>
<organism evidence="5 6">
    <name type="scientific">Rugamonas aquatica</name>
    <dbReference type="NCBI Taxonomy" id="2743357"/>
    <lineage>
        <taxon>Bacteria</taxon>
        <taxon>Pseudomonadati</taxon>
        <taxon>Pseudomonadota</taxon>
        <taxon>Betaproteobacteria</taxon>
        <taxon>Burkholderiales</taxon>
        <taxon>Oxalobacteraceae</taxon>
        <taxon>Telluria group</taxon>
        <taxon>Rugamonas</taxon>
    </lineage>
</organism>
<keyword evidence="6" id="KW-1185">Reference proteome</keyword>
<evidence type="ECO:0000256" key="3">
    <source>
        <dbReference type="PROSITE-ProRule" id="PRU00339"/>
    </source>
</evidence>
<dbReference type="InterPro" id="IPR013216">
    <property type="entry name" value="Methyltransf_11"/>
</dbReference>
<dbReference type="Pfam" id="PF13374">
    <property type="entry name" value="TPR_10"/>
    <property type="match status" value="1"/>
</dbReference>
<dbReference type="InterPro" id="IPR019734">
    <property type="entry name" value="TPR_rpt"/>
</dbReference>
<dbReference type="Gene3D" id="1.25.40.10">
    <property type="entry name" value="Tetratricopeptide repeat domain"/>
    <property type="match status" value="4"/>
</dbReference>
<sequence length="509" mass="55300">MNESTSALTASFLQQAVELHQQGRLQPAQALYRQVLELEPRQFDALHLLGVIARQQGDVQTAIALIAQAIEVDGAQAKAHCNLGVALLDAGRADEALASHERAIALQENYAMAWSNRGNALRRLGRLDEALLSYKRALAIQPSYAEAHCNRAIVLQDQGRYLDALSAAEDALHIKDRYADAWFARGNALHCLRILPEAIESFDRAIHLRPQWAEAYNGQGAALQRLGIFDAALDSYDQALALKPDYALAHYARGNTLRSMQRNEEAVAAYRAALAHGDNPETIAFALASVGAGETPAVLPQEYVRSLFDQYANHFDQHLVEVLDYQTPSYLDGLIRHTIAAGTLADKLDTLDLGCGTGLCGPYLRAYSRSLAGVDLSQQMLDKAAERGLYDTLTCADLVSYLASHDGDCDLAVAADVFVYIGDLAPVFASVHRALRDGGHFCFSVEAGEGADYTLRPSNRYAHTQQYIERLAAATGFQVKAAEPLTARQENSAPTAALALMLQKPGGQV</sequence>
<evidence type="ECO:0000256" key="1">
    <source>
        <dbReference type="ARBA" id="ARBA00022737"/>
    </source>
</evidence>
<evidence type="ECO:0000256" key="2">
    <source>
        <dbReference type="ARBA" id="ARBA00022803"/>
    </source>
</evidence>
<dbReference type="SMART" id="SM00028">
    <property type="entry name" value="TPR"/>
    <property type="match status" value="8"/>
</dbReference>
<dbReference type="InterPro" id="IPR029063">
    <property type="entry name" value="SAM-dependent_MTases_sf"/>
</dbReference>
<dbReference type="SUPFAM" id="SSF48439">
    <property type="entry name" value="Protein prenylyltransferase"/>
    <property type="match status" value="1"/>
</dbReference>
<dbReference type="EMBL" id="WHUG01000002">
    <property type="protein sequence ID" value="MQA37460.1"/>
    <property type="molecule type" value="Genomic_DNA"/>
</dbReference>
<dbReference type="AlphaFoldDB" id="A0A6A7MXK4"/>
<dbReference type="PANTHER" id="PTHR44943">
    <property type="entry name" value="CELLULOSE SYNTHASE OPERON PROTEIN C"/>
    <property type="match status" value="1"/>
</dbReference>
<gene>
    <name evidence="5" type="ORF">GEV02_04805</name>
</gene>
<dbReference type="Pfam" id="PF08241">
    <property type="entry name" value="Methyltransf_11"/>
    <property type="match status" value="1"/>
</dbReference>
<evidence type="ECO:0000313" key="5">
    <source>
        <dbReference type="EMBL" id="MQA37460.1"/>
    </source>
</evidence>
<dbReference type="Pfam" id="PF00515">
    <property type="entry name" value="TPR_1"/>
    <property type="match status" value="1"/>
</dbReference>
<dbReference type="CDD" id="cd02440">
    <property type="entry name" value="AdoMet_MTases"/>
    <property type="match status" value="1"/>
</dbReference>
<feature type="repeat" description="TPR" evidence="3">
    <location>
        <begin position="111"/>
        <end position="144"/>
    </location>
</feature>
<proteinExistence type="predicted"/>
<evidence type="ECO:0000259" key="4">
    <source>
        <dbReference type="Pfam" id="PF08241"/>
    </source>
</evidence>
<reference evidence="5 6" key="1">
    <citation type="submission" date="2019-10" db="EMBL/GenBank/DDBJ databases">
        <title>Two novel species isolated from a subtropical stream in China.</title>
        <authorList>
            <person name="Lu H."/>
        </authorList>
    </citation>
    <scope>NUCLEOTIDE SEQUENCE [LARGE SCALE GENOMIC DNA]</scope>
    <source>
        <strain evidence="5 6">FT29W</strain>
    </source>
</reference>
<comment type="caution">
    <text evidence="5">The sequence shown here is derived from an EMBL/GenBank/DDBJ whole genome shotgun (WGS) entry which is preliminary data.</text>
</comment>
<dbReference type="InterPro" id="IPR011990">
    <property type="entry name" value="TPR-like_helical_dom_sf"/>
</dbReference>
<dbReference type="Pfam" id="PF13181">
    <property type="entry name" value="TPR_8"/>
    <property type="match status" value="1"/>
</dbReference>
<keyword evidence="2 3" id="KW-0802">TPR repeat</keyword>
<dbReference type="InterPro" id="IPR051685">
    <property type="entry name" value="Ycf3/AcsC/BcsC/TPR_MFPF"/>
</dbReference>
<accession>A0A6A7MXK4</accession>
<dbReference type="PROSITE" id="PS50293">
    <property type="entry name" value="TPR_REGION"/>
    <property type="match status" value="2"/>
</dbReference>
<dbReference type="RefSeq" id="WP_152836827.1">
    <property type="nucleotide sequence ID" value="NZ_WHUG01000002.1"/>
</dbReference>
<dbReference type="SUPFAM" id="SSF53335">
    <property type="entry name" value="S-adenosyl-L-methionine-dependent methyltransferases"/>
    <property type="match status" value="1"/>
</dbReference>
<evidence type="ECO:0000313" key="6">
    <source>
        <dbReference type="Proteomes" id="UP000440498"/>
    </source>
</evidence>
<dbReference type="Pfam" id="PF13432">
    <property type="entry name" value="TPR_16"/>
    <property type="match status" value="1"/>
</dbReference>
<feature type="repeat" description="TPR" evidence="3">
    <location>
        <begin position="179"/>
        <end position="212"/>
    </location>
</feature>
<keyword evidence="1" id="KW-0677">Repeat</keyword>
<feature type="repeat" description="TPR" evidence="3">
    <location>
        <begin position="77"/>
        <end position="110"/>
    </location>
</feature>
<feature type="repeat" description="TPR" evidence="3">
    <location>
        <begin position="213"/>
        <end position="246"/>
    </location>
</feature>
<dbReference type="PANTHER" id="PTHR44943:SF8">
    <property type="entry name" value="TPR REPEAT-CONTAINING PROTEIN MJ0263"/>
    <property type="match status" value="1"/>
</dbReference>
<dbReference type="GO" id="GO:0008757">
    <property type="term" value="F:S-adenosylmethionine-dependent methyltransferase activity"/>
    <property type="evidence" value="ECO:0007669"/>
    <property type="project" value="InterPro"/>
</dbReference>
<dbReference type="SUPFAM" id="SSF48452">
    <property type="entry name" value="TPR-like"/>
    <property type="match status" value="1"/>
</dbReference>
<dbReference type="Gene3D" id="3.40.50.150">
    <property type="entry name" value="Vaccinia Virus protein VP39"/>
    <property type="match status" value="1"/>
</dbReference>